<name>A0A9P4R4H5_9PLEO</name>
<dbReference type="InterPro" id="IPR019734">
    <property type="entry name" value="TPR_rpt"/>
</dbReference>
<dbReference type="InterPro" id="IPR011990">
    <property type="entry name" value="TPR-like_helical_dom_sf"/>
</dbReference>
<evidence type="ECO:0000313" key="3">
    <source>
        <dbReference type="Proteomes" id="UP000799444"/>
    </source>
</evidence>
<sequence>MLYADQGRLAEAEAMYDRALQGKEEALGAKHTSTLATVNNLGLLYADQGRLAEAEAMYDRALQGYKEAIGPQHMSSYLPALNTMFAFGDLYARTGRIDAAKEMYGRSLAGYASVQGPASKWCRELENRLQALKVASAEPNNDQIEPKEMEASKSSSSLKRIFRKLRIRSGAG</sequence>
<dbReference type="Proteomes" id="UP000799444">
    <property type="component" value="Unassembled WGS sequence"/>
</dbReference>
<organism evidence="2 3">
    <name type="scientific">Polyplosphaeria fusca</name>
    <dbReference type="NCBI Taxonomy" id="682080"/>
    <lineage>
        <taxon>Eukaryota</taxon>
        <taxon>Fungi</taxon>
        <taxon>Dikarya</taxon>
        <taxon>Ascomycota</taxon>
        <taxon>Pezizomycotina</taxon>
        <taxon>Dothideomycetes</taxon>
        <taxon>Pleosporomycetidae</taxon>
        <taxon>Pleosporales</taxon>
        <taxon>Tetraplosphaeriaceae</taxon>
        <taxon>Polyplosphaeria</taxon>
    </lineage>
</organism>
<keyword evidence="3" id="KW-1185">Reference proteome</keyword>
<dbReference type="OrthoDB" id="626167at2759"/>
<dbReference type="SUPFAM" id="SSF48452">
    <property type="entry name" value="TPR-like"/>
    <property type="match status" value="1"/>
</dbReference>
<gene>
    <name evidence="2" type="ORF">EJ04DRAFT_509129</name>
</gene>
<comment type="caution">
    <text evidence="2">The sequence shown here is derived from an EMBL/GenBank/DDBJ whole genome shotgun (WGS) entry which is preliminary data.</text>
</comment>
<reference evidence="2" key="1">
    <citation type="journal article" date="2020" name="Stud. Mycol.">
        <title>101 Dothideomycetes genomes: a test case for predicting lifestyles and emergence of pathogens.</title>
        <authorList>
            <person name="Haridas S."/>
            <person name="Albert R."/>
            <person name="Binder M."/>
            <person name="Bloem J."/>
            <person name="Labutti K."/>
            <person name="Salamov A."/>
            <person name="Andreopoulos B."/>
            <person name="Baker S."/>
            <person name="Barry K."/>
            <person name="Bills G."/>
            <person name="Bluhm B."/>
            <person name="Cannon C."/>
            <person name="Castanera R."/>
            <person name="Culley D."/>
            <person name="Daum C."/>
            <person name="Ezra D."/>
            <person name="Gonzalez J."/>
            <person name="Henrissat B."/>
            <person name="Kuo A."/>
            <person name="Liang C."/>
            <person name="Lipzen A."/>
            <person name="Lutzoni F."/>
            <person name="Magnuson J."/>
            <person name="Mondo S."/>
            <person name="Nolan M."/>
            <person name="Ohm R."/>
            <person name="Pangilinan J."/>
            <person name="Park H.-J."/>
            <person name="Ramirez L."/>
            <person name="Alfaro M."/>
            <person name="Sun H."/>
            <person name="Tritt A."/>
            <person name="Yoshinaga Y."/>
            <person name="Zwiers L.-H."/>
            <person name="Turgeon B."/>
            <person name="Goodwin S."/>
            <person name="Spatafora J."/>
            <person name="Crous P."/>
            <person name="Grigoriev I."/>
        </authorList>
    </citation>
    <scope>NUCLEOTIDE SEQUENCE</scope>
    <source>
        <strain evidence="2">CBS 125425</strain>
    </source>
</reference>
<evidence type="ECO:0008006" key="4">
    <source>
        <dbReference type="Google" id="ProtNLM"/>
    </source>
</evidence>
<protein>
    <recommendedName>
        <fullName evidence="4">Kinesin light chain</fullName>
    </recommendedName>
</protein>
<dbReference type="PANTHER" id="PTHR46082:SF6">
    <property type="entry name" value="AAA+ ATPASE DOMAIN-CONTAINING PROTEIN-RELATED"/>
    <property type="match status" value="1"/>
</dbReference>
<dbReference type="EMBL" id="ML996106">
    <property type="protein sequence ID" value="KAF2738962.1"/>
    <property type="molecule type" value="Genomic_DNA"/>
</dbReference>
<dbReference type="PANTHER" id="PTHR46082">
    <property type="entry name" value="ATP/GTP-BINDING PROTEIN-RELATED"/>
    <property type="match status" value="1"/>
</dbReference>
<feature type="region of interest" description="Disordered" evidence="1">
    <location>
        <begin position="137"/>
        <end position="158"/>
    </location>
</feature>
<evidence type="ECO:0000256" key="1">
    <source>
        <dbReference type="SAM" id="MobiDB-lite"/>
    </source>
</evidence>
<proteinExistence type="predicted"/>
<evidence type="ECO:0000313" key="2">
    <source>
        <dbReference type="EMBL" id="KAF2738962.1"/>
    </source>
</evidence>
<dbReference type="InterPro" id="IPR053137">
    <property type="entry name" value="NLR-like"/>
</dbReference>
<dbReference type="Pfam" id="PF13424">
    <property type="entry name" value="TPR_12"/>
    <property type="match status" value="1"/>
</dbReference>
<accession>A0A9P4R4H5</accession>
<dbReference type="AlphaFoldDB" id="A0A9P4R4H5"/>
<dbReference type="Gene3D" id="1.25.40.10">
    <property type="entry name" value="Tetratricopeptide repeat domain"/>
    <property type="match status" value="1"/>
</dbReference>
<dbReference type="Pfam" id="PF13181">
    <property type="entry name" value="TPR_8"/>
    <property type="match status" value="1"/>
</dbReference>